<evidence type="ECO:0000313" key="3">
    <source>
        <dbReference type="Proteomes" id="UP000007800"/>
    </source>
</evidence>
<protein>
    <submittedName>
        <fullName evidence="2">Uncharacterized protein</fullName>
    </submittedName>
</protein>
<organism evidence="3">
    <name type="scientific">Perkinsus marinus (strain ATCC 50983 / TXsc)</name>
    <dbReference type="NCBI Taxonomy" id="423536"/>
    <lineage>
        <taxon>Eukaryota</taxon>
        <taxon>Sar</taxon>
        <taxon>Alveolata</taxon>
        <taxon>Perkinsozoa</taxon>
        <taxon>Perkinsea</taxon>
        <taxon>Perkinsida</taxon>
        <taxon>Perkinsidae</taxon>
        <taxon>Perkinsus</taxon>
    </lineage>
</organism>
<name>C5KGR1_PERM5</name>
<evidence type="ECO:0000256" key="1">
    <source>
        <dbReference type="SAM" id="MobiDB-lite"/>
    </source>
</evidence>
<feature type="region of interest" description="Disordered" evidence="1">
    <location>
        <begin position="1"/>
        <end position="53"/>
    </location>
</feature>
<evidence type="ECO:0000313" key="2">
    <source>
        <dbReference type="EMBL" id="EER16329.1"/>
    </source>
</evidence>
<dbReference type="RefSeq" id="XP_002784533.1">
    <property type="nucleotide sequence ID" value="XM_002784487.1"/>
</dbReference>
<accession>C5KGR1</accession>
<dbReference type="AlphaFoldDB" id="C5KGR1"/>
<dbReference type="InParanoid" id="C5KGR1"/>
<gene>
    <name evidence="2" type="ORF">Pmar_PMAR029460</name>
</gene>
<proteinExistence type="predicted"/>
<dbReference type="EMBL" id="GG673027">
    <property type="protein sequence ID" value="EER16329.1"/>
    <property type="molecule type" value="Genomic_DNA"/>
</dbReference>
<dbReference type="GeneID" id="9063387"/>
<sequence length="302" mass="31538">MSSHPEVPNFVAREVKRPKPPPPPPRKKKLPGVTSRSSKSDGGEEDSAEANPDFKALLEELRCTQSLSSLVNAPTDIEIPPEGGVGSDSSVDRSLGGNLLAVLGASGKSVASGQAGQASLYSAPTPVAYASAGGTLSAESSQMIRPLLDLPSSEALAMLPPLEPPEGISFDQYLSTLAPGFTGVMAVHTGVTADDASASGNRPRSVSSASTSCEGRLKGVPMVYFNEDYNVAQSSVFAGRSLRSLVTKQDELNTQLAQQLDTVEVHLASKLSNFDQLLGSLKDLGSIQADIVQVFEKESEIG</sequence>
<keyword evidence="3" id="KW-1185">Reference proteome</keyword>
<reference evidence="2 3" key="1">
    <citation type="submission" date="2008-07" db="EMBL/GenBank/DDBJ databases">
        <authorList>
            <person name="El-Sayed N."/>
            <person name="Caler E."/>
            <person name="Inman J."/>
            <person name="Amedeo P."/>
            <person name="Hass B."/>
            <person name="Wortman J."/>
        </authorList>
    </citation>
    <scope>NUCLEOTIDE SEQUENCE [LARGE SCALE GENOMIC DNA]</scope>
    <source>
        <strain evidence="3">ATCC 50983 / TXsc</strain>
    </source>
</reference>
<dbReference type="Proteomes" id="UP000007800">
    <property type="component" value="Unassembled WGS sequence"/>
</dbReference>
<dbReference type="OrthoDB" id="10499154at2759"/>